<organism evidence="14 15">
    <name type="scientific">Acanthamoeba castellanii (strain ATCC 30010 / Neff)</name>
    <dbReference type="NCBI Taxonomy" id="1257118"/>
    <lineage>
        <taxon>Eukaryota</taxon>
        <taxon>Amoebozoa</taxon>
        <taxon>Discosea</taxon>
        <taxon>Longamoebia</taxon>
        <taxon>Centramoebida</taxon>
        <taxon>Acanthamoebidae</taxon>
        <taxon>Acanthamoeba</taxon>
    </lineage>
</organism>
<evidence type="ECO:0000256" key="4">
    <source>
        <dbReference type="ARBA" id="ARBA00013039"/>
    </source>
</evidence>
<evidence type="ECO:0000313" key="15">
    <source>
        <dbReference type="Proteomes" id="UP000011083"/>
    </source>
</evidence>
<dbReference type="InterPro" id="IPR002610">
    <property type="entry name" value="Peptidase_S54_rhomboid-like"/>
</dbReference>
<feature type="compositionally biased region" description="Basic and acidic residues" evidence="12">
    <location>
        <begin position="9"/>
        <end position="18"/>
    </location>
</feature>
<sequence length="434" mass="47287">MSNHYNHRWLGDAEEQRPLHQPYLHQQPPPPSSGGYSQASHPGPVGPIPYYTGTPDYYNAPRRPSPELPPHLLPAVSSPSSSFSASSTSGGRPVTPPVSAPSAYAHNPDDLFRTTTTAGGGGSYHPQQQQHLPFNTRVPVEADGAAYERVDQWHQTRLRNARVVEQQRTIQESNHKHFPFFLLLASIAQCVLMGVAIWKNGGFEPISVNPFFGPDAETLIALGAKDVPKIVEDYEVWRFFTPIFLHAGLIHLALNLIFQLQCFMLERQMGFVRVGLVYIVSGFGGNLASSLFLPRLISVGASGALFGLVGMIFVVIFRNWSLVVSPCRNLVVLCIMVAISLFLGLLPNVDNFAHVGGLVTGLVASLIVVPSLKHGAKAGPFRLLVASVALLVLAAGLGLGVYALFEDVPLREWCSFCSLINCVDFGQDWCVDQT</sequence>
<dbReference type="KEGG" id="acan:ACA1_214890"/>
<dbReference type="PANTHER" id="PTHR22936:SF69">
    <property type="entry name" value="RHOMBOID-LIKE PROTEIN"/>
    <property type="match status" value="1"/>
</dbReference>
<evidence type="ECO:0000256" key="3">
    <source>
        <dbReference type="ARBA" id="ARBA00009045"/>
    </source>
</evidence>
<reference evidence="14 15" key="1">
    <citation type="journal article" date="2013" name="Genome Biol.">
        <title>Genome of Acanthamoeba castellanii highlights extensive lateral gene transfer and early evolution of tyrosine kinase signaling.</title>
        <authorList>
            <person name="Clarke M."/>
            <person name="Lohan A.J."/>
            <person name="Liu B."/>
            <person name="Lagkouvardos I."/>
            <person name="Roy S."/>
            <person name="Zafar N."/>
            <person name="Bertelli C."/>
            <person name="Schilde C."/>
            <person name="Kianianmomeni A."/>
            <person name="Burglin T.R."/>
            <person name="Frech C."/>
            <person name="Turcotte B."/>
            <person name="Kopec K.O."/>
            <person name="Synnott J.M."/>
            <person name="Choo C."/>
            <person name="Paponov I."/>
            <person name="Finkler A."/>
            <person name="Soon Heng Tan C."/>
            <person name="Hutchins A.P."/>
            <person name="Weinmeier T."/>
            <person name="Rattei T."/>
            <person name="Chu J.S."/>
            <person name="Gimenez G."/>
            <person name="Irimia M."/>
            <person name="Rigden D.J."/>
            <person name="Fitzpatrick D.A."/>
            <person name="Lorenzo-Morales J."/>
            <person name="Bateman A."/>
            <person name="Chiu C.H."/>
            <person name="Tang P."/>
            <person name="Hegemann P."/>
            <person name="Fromm H."/>
            <person name="Raoult D."/>
            <person name="Greub G."/>
            <person name="Miranda-Saavedra D."/>
            <person name="Chen N."/>
            <person name="Nash P."/>
            <person name="Ginger M.L."/>
            <person name="Horn M."/>
            <person name="Schaap P."/>
            <person name="Caler L."/>
            <person name="Loftus B."/>
        </authorList>
    </citation>
    <scope>NUCLEOTIDE SEQUENCE [LARGE SCALE GENOMIC DNA]</scope>
    <source>
        <strain evidence="14 15">Neff</strain>
    </source>
</reference>
<accession>L8GPZ4</accession>
<comment type="function">
    <text evidence="11">Serine protease involved in intramembrane proteolysis.</text>
</comment>
<dbReference type="GeneID" id="14915757"/>
<keyword evidence="7 11" id="KW-0378">Hydrolase</keyword>
<protein>
    <recommendedName>
        <fullName evidence="4">rhomboid protease</fullName>
        <ecNumber evidence="4">3.4.21.105</ecNumber>
    </recommendedName>
</protein>
<evidence type="ECO:0000256" key="9">
    <source>
        <dbReference type="ARBA" id="ARBA00022989"/>
    </source>
</evidence>
<evidence type="ECO:0000256" key="5">
    <source>
        <dbReference type="ARBA" id="ARBA00022670"/>
    </source>
</evidence>
<dbReference type="EMBL" id="KB008036">
    <property type="protein sequence ID" value="ELR15060.1"/>
    <property type="molecule type" value="Genomic_DNA"/>
</dbReference>
<feature type="transmembrane region" description="Helical" evidence="11">
    <location>
        <begin position="239"/>
        <end position="258"/>
    </location>
</feature>
<comment type="catalytic activity">
    <reaction evidence="1 11">
        <text>Cleaves type-1 transmembrane domains using a catalytic dyad composed of serine and histidine that are contributed by different transmembrane domains.</text>
        <dbReference type="EC" id="3.4.21.105"/>
    </reaction>
</comment>
<evidence type="ECO:0000256" key="12">
    <source>
        <dbReference type="SAM" id="MobiDB-lite"/>
    </source>
</evidence>
<evidence type="ECO:0000256" key="10">
    <source>
        <dbReference type="ARBA" id="ARBA00023136"/>
    </source>
</evidence>
<name>L8GPZ4_ACACF</name>
<gene>
    <name evidence="14" type="ORF">ACA1_214890</name>
</gene>
<feature type="region of interest" description="Disordered" evidence="12">
    <location>
        <begin position="1"/>
        <end position="129"/>
    </location>
</feature>
<dbReference type="VEuPathDB" id="AmoebaDB:ACA1_214890"/>
<dbReference type="PANTHER" id="PTHR22936">
    <property type="entry name" value="RHOMBOID-RELATED"/>
    <property type="match status" value="1"/>
</dbReference>
<keyword evidence="6 11" id="KW-0812">Transmembrane</keyword>
<evidence type="ECO:0000256" key="7">
    <source>
        <dbReference type="ARBA" id="ARBA00022801"/>
    </source>
</evidence>
<dbReference type="OMA" id="LCAAVIW"/>
<feature type="transmembrane region" description="Helical" evidence="11">
    <location>
        <begin position="384"/>
        <end position="405"/>
    </location>
</feature>
<dbReference type="Proteomes" id="UP000011083">
    <property type="component" value="Unassembled WGS sequence"/>
</dbReference>
<evidence type="ECO:0000256" key="1">
    <source>
        <dbReference type="ARBA" id="ARBA00000156"/>
    </source>
</evidence>
<dbReference type="RefSeq" id="XP_004337073.1">
    <property type="nucleotide sequence ID" value="XM_004337025.1"/>
</dbReference>
<dbReference type="OrthoDB" id="17726at2759"/>
<dbReference type="EC" id="3.4.21.105" evidence="4"/>
<dbReference type="GO" id="GO:0004252">
    <property type="term" value="F:serine-type endopeptidase activity"/>
    <property type="evidence" value="ECO:0007669"/>
    <property type="project" value="InterPro"/>
</dbReference>
<evidence type="ECO:0000256" key="11">
    <source>
        <dbReference type="RuleBase" id="RU362115"/>
    </source>
</evidence>
<dbReference type="InterPro" id="IPR022764">
    <property type="entry name" value="Peptidase_S54_rhomboid_dom"/>
</dbReference>
<evidence type="ECO:0000256" key="8">
    <source>
        <dbReference type="ARBA" id="ARBA00022825"/>
    </source>
</evidence>
<feature type="transmembrane region" description="Helical" evidence="11">
    <location>
        <begin position="270"/>
        <end position="293"/>
    </location>
</feature>
<proteinExistence type="inferred from homology"/>
<dbReference type="Pfam" id="PF01694">
    <property type="entry name" value="Rhomboid"/>
    <property type="match status" value="1"/>
</dbReference>
<keyword evidence="8 11" id="KW-0720">Serine protease</keyword>
<feature type="domain" description="Peptidase S54 rhomboid" evidence="13">
    <location>
        <begin position="235"/>
        <end position="369"/>
    </location>
</feature>
<feature type="transmembrane region" description="Helical" evidence="11">
    <location>
        <begin position="329"/>
        <end position="346"/>
    </location>
</feature>
<keyword evidence="15" id="KW-1185">Reference proteome</keyword>
<evidence type="ECO:0000256" key="6">
    <source>
        <dbReference type="ARBA" id="ARBA00022692"/>
    </source>
</evidence>
<evidence type="ECO:0000259" key="13">
    <source>
        <dbReference type="Pfam" id="PF01694"/>
    </source>
</evidence>
<feature type="transmembrane region" description="Helical" evidence="11">
    <location>
        <begin position="299"/>
        <end position="317"/>
    </location>
</feature>
<dbReference type="GO" id="GO:0006508">
    <property type="term" value="P:proteolysis"/>
    <property type="evidence" value="ECO:0007669"/>
    <property type="project" value="UniProtKB-KW"/>
</dbReference>
<dbReference type="Gene3D" id="1.20.1540.10">
    <property type="entry name" value="Rhomboid-like"/>
    <property type="match status" value="1"/>
</dbReference>
<evidence type="ECO:0000313" key="14">
    <source>
        <dbReference type="EMBL" id="ELR15060.1"/>
    </source>
</evidence>
<comment type="subcellular location">
    <subcellularLocation>
        <location evidence="2 11">Membrane</location>
        <topology evidence="2 11">Multi-pass membrane protein</topology>
    </subcellularLocation>
</comment>
<dbReference type="AlphaFoldDB" id="L8GPZ4"/>
<dbReference type="SUPFAM" id="SSF144091">
    <property type="entry name" value="Rhomboid-like"/>
    <property type="match status" value="1"/>
</dbReference>
<keyword evidence="5 11" id="KW-0645">Protease</keyword>
<comment type="similarity">
    <text evidence="3 11">Belongs to the peptidase S54 family.</text>
</comment>
<keyword evidence="10 11" id="KW-0472">Membrane</keyword>
<keyword evidence="9 11" id="KW-1133">Transmembrane helix</keyword>
<dbReference type="InterPro" id="IPR035952">
    <property type="entry name" value="Rhomboid-like_sf"/>
</dbReference>
<feature type="transmembrane region" description="Helical" evidence="11">
    <location>
        <begin position="178"/>
        <end position="198"/>
    </location>
</feature>
<feature type="transmembrane region" description="Helical" evidence="11">
    <location>
        <begin position="352"/>
        <end position="372"/>
    </location>
</feature>
<feature type="compositionally biased region" description="Low complexity" evidence="12">
    <location>
        <begin position="77"/>
        <end position="89"/>
    </location>
</feature>
<evidence type="ECO:0000256" key="2">
    <source>
        <dbReference type="ARBA" id="ARBA00004141"/>
    </source>
</evidence>
<dbReference type="GO" id="GO:0016020">
    <property type="term" value="C:membrane"/>
    <property type="evidence" value="ECO:0007669"/>
    <property type="project" value="UniProtKB-SubCell"/>
</dbReference>
<dbReference type="STRING" id="1257118.L8GPZ4"/>